<sequence>MACTTADKPPFFLLQVLLSFLAYGVTQCDTVIGDLPAEGCRLWQQASAPHETEAVGAPPTIGRHPIFRPSPWSSTSTTEPAINERQQASHFSGHGRSMACTTADKPPFFLLQSSLPPHSFRLTVRRRLDLRQ</sequence>
<comment type="caution">
    <text evidence="1">The sequence shown here is derived from an EMBL/GenBank/DDBJ whole genome shotgun (WGS) entry which is preliminary data.</text>
</comment>
<accession>A0ACB7RZ26</accession>
<dbReference type="Proteomes" id="UP000821845">
    <property type="component" value="Chromosome 7"/>
</dbReference>
<evidence type="ECO:0000313" key="1">
    <source>
        <dbReference type="EMBL" id="KAH6927072.1"/>
    </source>
</evidence>
<name>A0ACB7RZ26_HYAAI</name>
<dbReference type="EMBL" id="CM023487">
    <property type="protein sequence ID" value="KAH6927072.1"/>
    <property type="molecule type" value="Genomic_DNA"/>
</dbReference>
<organism evidence="1 2">
    <name type="scientific">Hyalomma asiaticum</name>
    <name type="common">Tick</name>
    <dbReference type="NCBI Taxonomy" id="266040"/>
    <lineage>
        <taxon>Eukaryota</taxon>
        <taxon>Metazoa</taxon>
        <taxon>Ecdysozoa</taxon>
        <taxon>Arthropoda</taxon>
        <taxon>Chelicerata</taxon>
        <taxon>Arachnida</taxon>
        <taxon>Acari</taxon>
        <taxon>Parasitiformes</taxon>
        <taxon>Ixodida</taxon>
        <taxon>Ixodoidea</taxon>
        <taxon>Ixodidae</taxon>
        <taxon>Hyalomminae</taxon>
        <taxon>Hyalomma</taxon>
    </lineage>
</organism>
<gene>
    <name evidence="1" type="ORF">HPB50_026684</name>
</gene>
<reference evidence="1" key="1">
    <citation type="submission" date="2020-05" db="EMBL/GenBank/DDBJ databases">
        <title>Large-scale comparative analyses of tick genomes elucidate their genetic diversity and vector capacities.</title>
        <authorList>
            <person name="Jia N."/>
            <person name="Wang J."/>
            <person name="Shi W."/>
            <person name="Du L."/>
            <person name="Sun Y."/>
            <person name="Zhan W."/>
            <person name="Jiang J."/>
            <person name="Wang Q."/>
            <person name="Zhang B."/>
            <person name="Ji P."/>
            <person name="Sakyi L.B."/>
            <person name="Cui X."/>
            <person name="Yuan T."/>
            <person name="Jiang B."/>
            <person name="Yang W."/>
            <person name="Lam T.T.-Y."/>
            <person name="Chang Q."/>
            <person name="Ding S."/>
            <person name="Wang X."/>
            <person name="Zhu J."/>
            <person name="Ruan X."/>
            <person name="Zhao L."/>
            <person name="Wei J."/>
            <person name="Que T."/>
            <person name="Du C."/>
            <person name="Cheng J."/>
            <person name="Dai P."/>
            <person name="Han X."/>
            <person name="Huang E."/>
            <person name="Gao Y."/>
            <person name="Liu J."/>
            <person name="Shao H."/>
            <person name="Ye R."/>
            <person name="Li L."/>
            <person name="Wei W."/>
            <person name="Wang X."/>
            <person name="Wang C."/>
            <person name="Yang T."/>
            <person name="Huo Q."/>
            <person name="Li W."/>
            <person name="Guo W."/>
            <person name="Chen H."/>
            <person name="Zhou L."/>
            <person name="Ni X."/>
            <person name="Tian J."/>
            <person name="Zhou Y."/>
            <person name="Sheng Y."/>
            <person name="Liu T."/>
            <person name="Pan Y."/>
            <person name="Xia L."/>
            <person name="Li J."/>
            <person name="Zhao F."/>
            <person name="Cao W."/>
        </authorList>
    </citation>
    <scope>NUCLEOTIDE SEQUENCE</scope>
    <source>
        <strain evidence="1">Hyas-2018</strain>
    </source>
</reference>
<proteinExistence type="predicted"/>
<evidence type="ECO:0000313" key="2">
    <source>
        <dbReference type="Proteomes" id="UP000821845"/>
    </source>
</evidence>
<protein>
    <submittedName>
        <fullName evidence="1">Uncharacterized protein</fullName>
    </submittedName>
</protein>
<keyword evidence="2" id="KW-1185">Reference proteome</keyword>